<feature type="repeat" description="WD" evidence="3">
    <location>
        <begin position="245"/>
        <end position="286"/>
    </location>
</feature>
<dbReference type="PROSITE" id="PS50082">
    <property type="entry name" value="WD_REPEATS_2"/>
    <property type="match status" value="2"/>
</dbReference>
<feature type="repeat" description="WD" evidence="3">
    <location>
        <begin position="287"/>
        <end position="316"/>
    </location>
</feature>
<keyword evidence="5" id="KW-1185">Reference proteome</keyword>
<dbReference type="SMART" id="SM00320">
    <property type="entry name" value="WD40"/>
    <property type="match status" value="3"/>
</dbReference>
<gene>
    <name evidence="4" type="ORF">BGZ80_006117</name>
</gene>
<dbReference type="InterPro" id="IPR001680">
    <property type="entry name" value="WD40_rpt"/>
</dbReference>
<evidence type="ECO:0000256" key="3">
    <source>
        <dbReference type="PROSITE-ProRule" id="PRU00221"/>
    </source>
</evidence>
<reference evidence="4" key="1">
    <citation type="journal article" date="2020" name="Fungal Divers.">
        <title>Resolving the Mortierellaceae phylogeny through synthesis of multi-gene phylogenetics and phylogenomics.</title>
        <authorList>
            <person name="Vandepol N."/>
            <person name="Liber J."/>
            <person name="Desiro A."/>
            <person name="Na H."/>
            <person name="Kennedy M."/>
            <person name="Barry K."/>
            <person name="Grigoriev I.V."/>
            <person name="Miller A.N."/>
            <person name="O'Donnell K."/>
            <person name="Stajich J.E."/>
            <person name="Bonito G."/>
        </authorList>
    </citation>
    <scope>NUCLEOTIDE SEQUENCE</scope>
    <source>
        <strain evidence="4">NRRL 2769</strain>
    </source>
</reference>
<dbReference type="PANTHER" id="PTHR19879:SF9">
    <property type="entry name" value="TRANSCRIPTION INITIATION FACTOR TFIID SUBUNIT 5"/>
    <property type="match status" value="1"/>
</dbReference>
<comment type="caution">
    <text evidence="4">The sequence shown here is derived from an EMBL/GenBank/DDBJ whole genome shotgun (WGS) entry which is preliminary data.</text>
</comment>
<protein>
    <submittedName>
        <fullName evidence="4">Uncharacterized protein</fullName>
    </submittedName>
</protein>
<evidence type="ECO:0000256" key="1">
    <source>
        <dbReference type="ARBA" id="ARBA00022574"/>
    </source>
</evidence>
<dbReference type="PROSITE" id="PS50294">
    <property type="entry name" value="WD_REPEATS_REGION"/>
    <property type="match status" value="2"/>
</dbReference>
<keyword evidence="1 3" id="KW-0853">WD repeat</keyword>
<dbReference type="InterPro" id="IPR015943">
    <property type="entry name" value="WD40/YVTN_repeat-like_dom_sf"/>
</dbReference>
<evidence type="ECO:0000256" key="2">
    <source>
        <dbReference type="ARBA" id="ARBA00022737"/>
    </source>
</evidence>
<dbReference type="PROSITE" id="PS00678">
    <property type="entry name" value="WD_REPEATS_1"/>
    <property type="match status" value="1"/>
</dbReference>
<dbReference type="AlphaFoldDB" id="A0A9P6MHU5"/>
<accession>A0A9P6MHU5</accession>
<evidence type="ECO:0000313" key="5">
    <source>
        <dbReference type="Proteomes" id="UP000703661"/>
    </source>
</evidence>
<dbReference type="PANTHER" id="PTHR19879">
    <property type="entry name" value="TRANSCRIPTION INITIATION FACTOR TFIID"/>
    <property type="match status" value="1"/>
</dbReference>
<dbReference type="Pfam" id="PF00805">
    <property type="entry name" value="Pentapeptide"/>
    <property type="match status" value="1"/>
</dbReference>
<proteinExistence type="predicted"/>
<dbReference type="SUPFAM" id="SSF141571">
    <property type="entry name" value="Pentapeptide repeat-like"/>
    <property type="match status" value="1"/>
</dbReference>
<dbReference type="Proteomes" id="UP000703661">
    <property type="component" value="Unassembled WGS sequence"/>
</dbReference>
<dbReference type="InterPro" id="IPR019775">
    <property type="entry name" value="WD40_repeat_CS"/>
</dbReference>
<evidence type="ECO:0000313" key="4">
    <source>
        <dbReference type="EMBL" id="KAG0001787.1"/>
    </source>
</evidence>
<dbReference type="InterPro" id="IPR001646">
    <property type="entry name" value="5peptide_repeat"/>
</dbReference>
<dbReference type="Gene3D" id="2.160.20.80">
    <property type="entry name" value="E3 ubiquitin-protein ligase SopA"/>
    <property type="match status" value="1"/>
</dbReference>
<dbReference type="Gene3D" id="2.130.10.10">
    <property type="entry name" value="YVTN repeat-like/Quinoprotein amine dehydrogenase"/>
    <property type="match status" value="1"/>
</dbReference>
<organism evidence="4 5">
    <name type="scientific">Entomortierella chlamydospora</name>
    <dbReference type="NCBI Taxonomy" id="101097"/>
    <lineage>
        <taxon>Eukaryota</taxon>
        <taxon>Fungi</taxon>
        <taxon>Fungi incertae sedis</taxon>
        <taxon>Mucoromycota</taxon>
        <taxon>Mortierellomycotina</taxon>
        <taxon>Mortierellomycetes</taxon>
        <taxon>Mortierellales</taxon>
        <taxon>Mortierellaceae</taxon>
        <taxon>Entomortierella</taxon>
    </lineage>
</organism>
<keyword evidence="2" id="KW-0677">Repeat</keyword>
<sequence length="316" mass="35193">MKQESGSSRRGSTSSILSFEDPDLIEEPLAIIEQPLLDTLFGKEGYVNDPSISQSLVERIQQQPSFKEQLLAIIERSKTEKTARIAAANAITVLVRAGVQFTGMDLRGIKVPGADLSYGMFDSARLDGADLRKTRLHNIWLRKANLSGAEMTGTQFGELPYLQEDRSVIRCAYWNDGKTLAVGLQSGCFRLYDTSSWEKIKEVETFDIQFGYLIFSKTSNRIAYNDYFLLLRLVDAETGNLLQTLKGHTNLVKSVMYSPCGSKVASGSWDTTARIWNVETGECIHVLQGHEDCVHSLAYSPNGKEIASASFDRTLR</sequence>
<dbReference type="EMBL" id="JAAAID010003005">
    <property type="protein sequence ID" value="KAG0001787.1"/>
    <property type="molecule type" value="Genomic_DNA"/>
</dbReference>
<dbReference type="Pfam" id="PF00400">
    <property type="entry name" value="WD40"/>
    <property type="match status" value="2"/>
</dbReference>
<dbReference type="SUPFAM" id="SSF50978">
    <property type="entry name" value="WD40 repeat-like"/>
    <property type="match status" value="1"/>
</dbReference>
<dbReference type="InterPro" id="IPR036322">
    <property type="entry name" value="WD40_repeat_dom_sf"/>
</dbReference>
<name>A0A9P6MHU5_9FUNG</name>
<feature type="non-terminal residue" evidence="4">
    <location>
        <position position="316"/>
    </location>
</feature>